<keyword evidence="6" id="KW-0472">Membrane</keyword>
<reference evidence="9 10" key="1">
    <citation type="journal article" date="2018" name="Proc. Natl. Acad. Sci. U.S.A.">
        <title>Draft genome sequence of Camellia sinensis var. sinensis provides insights into the evolution of the tea genome and tea quality.</title>
        <authorList>
            <person name="Wei C."/>
            <person name="Yang H."/>
            <person name="Wang S."/>
            <person name="Zhao J."/>
            <person name="Liu C."/>
            <person name="Gao L."/>
            <person name="Xia E."/>
            <person name="Lu Y."/>
            <person name="Tai Y."/>
            <person name="She G."/>
            <person name="Sun J."/>
            <person name="Cao H."/>
            <person name="Tong W."/>
            <person name="Gao Q."/>
            <person name="Li Y."/>
            <person name="Deng W."/>
            <person name="Jiang X."/>
            <person name="Wang W."/>
            <person name="Chen Q."/>
            <person name="Zhang S."/>
            <person name="Li H."/>
            <person name="Wu J."/>
            <person name="Wang P."/>
            <person name="Li P."/>
            <person name="Shi C."/>
            <person name="Zheng F."/>
            <person name="Jian J."/>
            <person name="Huang B."/>
            <person name="Shan D."/>
            <person name="Shi M."/>
            <person name="Fang C."/>
            <person name="Yue Y."/>
            <person name="Li F."/>
            <person name="Li D."/>
            <person name="Wei S."/>
            <person name="Han B."/>
            <person name="Jiang C."/>
            <person name="Yin Y."/>
            <person name="Xia T."/>
            <person name="Zhang Z."/>
            <person name="Bennetzen J.L."/>
            <person name="Zhao S."/>
            <person name="Wan X."/>
        </authorList>
    </citation>
    <scope>NUCLEOTIDE SEQUENCE [LARGE SCALE GENOMIC DNA]</scope>
    <source>
        <strain evidence="10">cv. Shuchazao</strain>
        <tissue evidence="9">Leaf</tissue>
    </source>
</reference>
<feature type="region of interest" description="Disordered" evidence="8">
    <location>
        <begin position="1"/>
        <end position="25"/>
    </location>
</feature>
<comment type="similarity">
    <text evidence="3">Belongs to the BIG GRAIN 1 (BG1) plant protein family.</text>
</comment>
<comment type="subcellular location">
    <subcellularLocation>
        <location evidence="2">Cell membrane</location>
    </subcellularLocation>
</comment>
<evidence type="ECO:0000256" key="6">
    <source>
        <dbReference type="ARBA" id="ARBA00023136"/>
    </source>
</evidence>
<dbReference type="InterPro" id="IPR039621">
    <property type="entry name" value="BG1-like"/>
</dbReference>
<keyword evidence="10" id="KW-1185">Reference proteome</keyword>
<evidence type="ECO:0000256" key="2">
    <source>
        <dbReference type="ARBA" id="ARBA00004236"/>
    </source>
</evidence>
<evidence type="ECO:0000313" key="10">
    <source>
        <dbReference type="Proteomes" id="UP000306102"/>
    </source>
</evidence>
<comment type="caution">
    <text evidence="9">The sequence shown here is derived from an EMBL/GenBank/DDBJ whole genome shotgun (WGS) entry which is preliminary data.</text>
</comment>
<evidence type="ECO:0000256" key="7">
    <source>
        <dbReference type="ARBA" id="ARBA00023294"/>
    </source>
</evidence>
<dbReference type="EMBL" id="SDRB02003456">
    <property type="protein sequence ID" value="THG17700.1"/>
    <property type="molecule type" value="Genomic_DNA"/>
</dbReference>
<comment type="function">
    <text evidence="1">Involved in auxin transport. Regulator of the auxin signaling pathway.</text>
</comment>
<dbReference type="PANTHER" id="PTHR33541">
    <property type="entry name" value="PROTEIN BIG GRAIN 1-LIKE A-RELATED"/>
    <property type="match status" value="1"/>
</dbReference>
<evidence type="ECO:0000256" key="3">
    <source>
        <dbReference type="ARBA" id="ARBA00010067"/>
    </source>
</evidence>
<name>A0A4S4EM36_CAMSN</name>
<dbReference type="Proteomes" id="UP000306102">
    <property type="component" value="Unassembled WGS sequence"/>
</dbReference>
<dbReference type="GO" id="GO:0009734">
    <property type="term" value="P:auxin-activated signaling pathway"/>
    <property type="evidence" value="ECO:0007669"/>
    <property type="project" value="UniProtKB-KW"/>
</dbReference>
<keyword evidence="4" id="KW-0813">Transport</keyword>
<evidence type="ECO:0000256" key="4">
    <source>
        <dbReference type="ARBA" id="ARBA00022448"/>
    </source>
</evidence>
<accession>A0A4S4EM36</accession>
<dbReference type="GO" id="GO:0005886">
    <property type="term" value="C:plasma membrane"/>
    <property type="evidence" value="ECO:0007669"/>
    <property type="project" value="UniProtKB-SubCell"/>
</dbReference>
<evidence type="ECO:0000313" key="9">
    <source>
        <dbReference type="EMBL" id="THG17700.1"/>
    </source>
</evidence>
<protein>
    <recommendedName>
        <fullName evidence="11">Protein BIG GRAIN 1-like B</fullName>
    </recommendedName>
</protein>
<proteinExistence type="inferred from homology"/>
<evidence type="ECO:0000256" key="1">
    <source>
        <dbReference type="ARBA" id="ARBA00002281"/>
    </source>
</evidence>
<feature type="region of interest" description="Disordered" evidence="8">
    <location>
        <begin position="85"/>
        <end position="106"/>
    </location>
</feature>
<evidence type="ECO:0000256" key="5">
    <source>
        <dbReference type="ARBA" id="ARBA00022475"/>
    </source>
</evidence>
<sequence>MYSSQKSSREDRLKRNPRNPSFSSSLLDEIYRSIDGGNEKCQELKFYKDRVVKKQSHGSSVQDEDMASLRRACLLEKWMEKKVHDKVSGRRRQSVPESEERKLQHRNTDALFFSSSSSSSDSSSGALSISSSDTEFLGKSRTSCFTAKRPKPVKTNVSEKLGKAEYYEQSEYYLFDDYPHRKNHEDLKNEDGLIKSKLRALKIYSNLKKVKQPISPGGKLASFLNSLFSNGNSKKKNSSSSSTGGYEDVCVERKAKSTQASTCSSASSYSRSCLSKSSLNSKEKPNSGVKRTVTFYPVSVIVDEDCRPCGHKCIYENNSSKYGMEEVKRRQVLVEKSRKIEEAAAAREILKGYAKNAMVLSGNEVDYDDAASDSSSDLFELDHLAFIGNNNRRFCEELPVYETTFLDTNRAIASGLIR</sequence>
<evidence type="ECO:0008006" key="11">
    <source>
        <dbReference type="Google" id="ProtNLM"/>
    </source>
</evidence>
<keyword evidence="5" id="KW-1003">Cell membrane</keyword>
<evidence type="ECO:0000256" key="8">
    <source>
        <dbReference type="SAM" id="MobiDB-lite"/>
    </source>
</evidence>
<gene>
    <name evidence="9" type="ORF">TEA_030116</name>
</gene>
<dbReference type="AlphaFoldDB" id="A0A4S4EM36"/>
<keyword evidence="7" id="KW-0927">Auxin signaling pathway</keyword>
<dbReference type="PANTHER" id="PTHR33541:SF12">
    <property type="entry name" value="PROTEIN BIG GRAIN 1-LIKE A"/>
    <property type="match status" value="1"/>
</dbReference>
<organism evidence="9 10">
    <name type="scientific">Camellia sinensis var. sinensis</name>
    <name type="common">China tea</name>
    <dbReference type="NCBI Taxonomy" id="542762"/>
    <lineage>
        <taxon>Eukaryota</taxon>
        <taxon>Viridiplantae</taxon>
        <taxon>Streptophyta</taxon>
        <taxon>Embryophyta</taxon>
        <taxon>Tracheophyta</taxon>
        <taxon>Spermatophyta</taxon>
        <taxon>Magnoliopsida</taxon>
        <taxon>eudicotyledons</taxon>
        <taxon>Gunneridae</taxon>
        <taxon>Pentapetalae</taxon>
        <taxon>asterids</taxon>
        <taxon>Ericales</taxon>
        <taxon>Theaceae</taxon>
        <taxon>Camellia</taxon>
    </lineage>
</organism>